<dbReference type="InterPro" id="IPR011009">
    <property type="entry name" value="Kinase-like_dom_sf"/>
</dbReference>
<comment type="caution">
    <text evidence="2">The sequence shown here is derived from an EMBL/GenBank/DDBJ whole genome shotgun (WGS) entry which is preliminary data.</text>
</comment>
<dbReference type="InterPro" id="IPR051678">
    <property type="entry name" value="AGP_Transferase"/>
</dbReference>
<evidence type="ECO:0000313" key="3">
    <source>
        <dbReference type="Proteomes" id="UP001628646"/>
    </source>
</evidence>
<dbReference type="SUPFAM" id="SSF56112">
    <property type="entry name" value="Protein kinase-like (PK-like)"/>
    <property type="match status" value="1"/>
</dbReference>
<dbReference type="Pfam" id="PF01636">
    <property type="entry name" value="APH"/>
    <property type="match status" value="1"/>
</dbReference>
<proteinExistence type="predicted"/>
<dbReference type="Gene3D" id="3.90.1200.10">
    <property type="match status" value="1"/>
</dbReference>
<dbReference type="PANTHER" id="PTHR21310">
    <property type="entry name" value="AMINOGLYCOSIDE PHOSPHOTRANSFERASE-RELATED-RELATED"/>
    <property type="match status" value="1"/>
</dbReference>
<evidence type="ECO:0000313" key="2">
    <source>
        <dbReference type="EMBL" id="MFL8999559.1"/>
    </source>
</evidence>
<accession>A0ABW8W2R7</accession>
<dbReference type="InterPro" id="IPR002575">
    <property type="entry name" value="Aminoglycoside_PTrfase"/>
</dbReference>
<reference evidence="2 3" key="1">
    <citation type="submission" date="2024-12" db="EMBL/GenBank/DDBJ databases">
        <title>Pseudomonas species isolated from Lotus nodules promote plant growth.</title>
        <authorList>
            <person name="Yu Y.-H."/>
            <person name="Kurtenbach J."/>
            <person name="Crosbie D."/>
            <person name="Brachmann A."/>
            <person name="Marin M."/>
        </authorList>
    </citation>
    <scope>NUCLEOTIDE SEQUENCE [LARGE SCALE GENOMIC DNA]</scope>
    <source>
        <strain evidence="2 3">PLb11B</strain>
    </source>
</reference>
<dbReference type="InterPro" id="IPR041726">
    <property type="entry name" value="ACAD10_11_N"/>
</dbReference>
<organism evidence="2 3">
    <name type="scientific">Pseudomonas azerbaijanorientalis</name>
    <dbReference type="NCBI Taxonomy" id="2842350"/>
    <lineage>
        <taxon>Bacteria</taxon>
        <taxon>Pseudomonadati</taxon>
        <taxon>Pseudomonadota</taxon>
        <taxon>Gammaproteobacteria</taxon>
        <taxon>Pseudomonadales</taxon>
        <taxon>Pseudomonadaceae</taxon>
        <taxon>Pseudomonas</taxon>
    </lineage>
</organism>
<feature type="domain" description="Aminoglycoside phosphotransferase" evidence="1">
    <location>
        <begin position="18"/>
        <end position="263"/>
    </location>
</feature>
<name>A0ABW8W2R7_9PSED</name>
<evidence type="ECO:0000259" key="1">
    <source>
        <dbReference type="Pfam" id="PF01636"/>
    </source>
</evidence>
<dbReference type="Proteomes" id="UP001628646">
    <property type="component" value="Unassembled WGS sequence"/>
</dbReference>
<sequence>MFIARSAPADQVVIRNLSLLSGGAIQQNWAIDAQVIGGPFAGELNVVLRTDAPSAVAASHGRAQEFALLKAALQAGVLVPEPLWLGETEIIGRPFFIMRRIKGSAAGHRLVKDQRLGGDRVHLAEQLGEQLARIHSISPACNDLAFLSRSESSPVHTLIQRAQDFLDKHTTPHPVLEWCLRWLELNAPPSNQQVLCHRDYRTGNYMVDEQGLTGILDWEFAGWSDPLEDIGWFCAKCWRFGNNAAQAGGVGQREDFYRGYERIAQTSIATEHVLYWEVMAHLNWALIAIQQAERHVSGQERSLNLALTGHIVPELEWEILNLTEYR</sequence>
<dbReference type="CDD" id="cd05154">
    <property type="entry name" value="ACAD10_11_N-like"/>
    <property type="match status" value="1"/>
</dbReference>
<gene>
    <name evidence="2" type="ORF">ACJ8NA_12960</name>
</gene>
<keyword evidence="3" id="KW-1185">Reference proteome</keyword>
<dbReference type="RefSeq" id="WP_407800256.1">
    <property type="nucleotide sequence ID" value="NZ_JBJNUX010000004.1"/>
</dbReference>
<dbReference type="Gene3D" id="3.30.200.20">
    <property type="entry name" value="Phosphorylase Kinase, domain 1"/>
    <property type="match status" value="1"/>
</dbReference>
<dbReference type="EMBL" id="JBJNUY010000005">
    <property type="protein sequence ID" value="MFL8999559.1"/>
    <property type="molecule type" value="Genomic_DNA"/>
</dbReference>
<protein>
    <submittedName>
        <fullName evidence="2">Phosphotransferase family protein</fullName>
    </submittedName>
</protein>
<dbReference type="PANTHER" id="PTHR21310:SF57">
    <property type="entry name" value="BLR2944 PROTEIN"/>
    <property type="match status" value="1"/>
</dbReference>